<evidence type="ECO:0000313" key="2">
    <source>
        <dbReference type="EMBL" id="MEK8052228.1"/>
    </source>
</evidence>
<feature type="compositionally biased region" description="Pro residues" evidence="1">
    <location>
        <begin position="153"/>
        <end position="165"/>
    </location>
</feature>
<name>A0ABU9CK55_9BURK</name>
<reference evidence="2 3" key="1">
    <citation type="submission" date="2024-04" db="EMBL/GenBank/DDBJ databases">
        <title>Novel species of the genus Ideonella isolated from streams.</title>
        <authorList>
            <person name="Lu H."/>
        </authorList>
    </citation>
    <scope>NUCLEOTIDE SEQUENCE [LARGE SCALE GENOMIC DNA]</scope>
    <source>
        <strain evidence="2 3">DXS22W</strain>
    </source>
</reference>
<protein>
    <recommendedName>
        <fullName evidence="4">DUF4440 domain-containing protein</fullName>
    </recommendedName>
</protein>
<comment type="caution">
    <text evidence="2">The sequence shown here is derived from an EMBL/GenBank/DDBJ whole genome shotgun (WGS) entry which is preliminary data.</text>
</comment>
<dbReference type="EMBL" id="JBBUTH010000009">
    <property type="protein sequence ID" value="MEK8052228.1"/>
    <property type="molecule type" value="Genomic_DNA"/>
</dbReference>
<gene>
    <name evidence="2" type="ORF">AACH10_18395</name>
</gene>
<evidence type="ECO:0000313" key="3">
    <source>
        <dbReference type="Proteomes" id="UP001365405"/>
    </source>
</evidence>
<proteinExistence type="predicted"/>
<organism evidence="2 3">
    <name type="scientific">Pseudaquabacterium inlustre</name>
    <dbReference type="NCBI Taxonomy" id="2984192"/>
    <lineage>
        <taxon>Bacteria</taxon>
        <taxon>Pseudomonadati</taxon>
        <taxon>Pseudomonadota</taxon>
        <taxon>Betaproteobacteria</taxon>
        <taxon>Burkholderiales</taxon>
        <taxon>Sphaerotilaceae</taxon>
        <taxon>Pseudaquabacterium</taxon>
    </lineage>
</organism>
<dbReference type="RefSeq" id="WP_341411945.1">
    <property type="nucleotide sequence ID" value="NZ_JBBUTH010000009.1"/>
</dbReference>
<feature type="region of interest" description="Disordered" evidence="1">
    <location>
        <begin position="144"/>
        <end position="166"/>
    </location>
</feature>
<keyword evidence="3" id="KW-1185">Reference proteome</keyword>
<evidence type="ECO:0008006" key="4">
    <source>
        <dbReference type="Google" id="ProtNLM"/>
    </source>
</evidence>
<sequence length="325" mass="33457">MPSPAIETPGLAPDEPPAAAGWTECPRCGEPWVADSPYCTNCGWVPEPANAADVAAPGALDARVVPAVALGLGGLALAAMAWGWLGLQGDAPAPRPAPKPAPMPTLAAALPAAASMPAAPPVPASQPMPMPVPVPVPMPVADAAAPPVASAPTPAPAPAPAPAVPPVRHATAPAPVATPVAALSAARSAAGASATSVAEAAATVNAERFAREWLAAESAQDAADAALARSRPLYAERVDYRGQAGADWALILADKTEFARRWPKRQYQLLAVQEARVDAQGRLDTRLQLRWRLENQGRWREGTSTAVLRLQRIDGQWRIVAESGA</sequence>
<dbReference type="Proteomes" id="UP001365405">
    <property type="component" value="Unassembled WGS sequence"/>
</dbReference>
<evidence type="ECO:0000256" key="1">
    <source>
        <dbReference type="SAM" id="MobiDB-lite"/>
    </source>
</evidence>
<accession>A0ABU9CK55</accession>